<protein>
    <submittedName>
        <fullName evidence="1">Uncharacterized protein</fullName>
    </submittedName>
</protein>
<name>A0ACB7INJ2_PLECO</name>
<dbReference type="EMBL" id="WQMT02000009">
    <property type="protein sequence ID" value="KAG9219665.1"/>
    <property type="molecule type" value="Genomic_DNA"/>
</dbReference>
<accession>A0ACB7INJ2</accession>
<evidence type="ECO:0000313" key="1">
    <source>
        <dbReference type="EMBL" id="KAG9219665.1"/>
    </source>
</evidence>
<evidence type="ECO:0000313" key="2">
    <source>
        <dbReference type="Proteomes" id="UP000824881"/>
    </source>
</evidence>
<sequence length="288" mass="30647">MDSLEQVSSVPDSELLRFLTDDDSLHGLTLQASAINFHLFLLNLTKSVQVLDCHAHGAYSLSRLQTSMIPSTLTFIVLAASSVLAYPTLPIDYSQRDTDYTRELDLMSRNLETVTSFYDLVSARGYLDKLDELERRRYDELQDHGYDDIQERDILEDFSQLMVRAGGRGGGGRGSGGGRGGGGRVGGGRGGGGGGGGGVPGLKAIPAGGIPKPVPKGTPGRVAKPGGPAQQPTKPKAPPKQLPSLPKGKPNSLSPAGAPKLKIDPNTVIENVPKVVEPAVEWWTQQQQ</sequence>
<keyword evidence="2" id="KW-1185">Reference proteome</keyword>
<gene>
    <name evidence="1" type="ORF">CCMSSC00406_0006013</name>
</gene>
<reference evidence="1 2" key="1">
    <citation type="journal article" date="2021" name="Appl. Environ. Microbiol.">
        <title>Genetic linkage and physical mapping for an oyster mushroom Pleurotus cornucopiae and QTL analysis for the trait cap color.</title>
        <authorList>
            <person name="Zhang Y."/>
            <person name="Gao W."/>
            <person name="Sonnenberg A."/>
            <person name="Chen Q."/>
            <person name="Zhang J."/>
            <person name="Huang C."/>
        </authorList>
    </citation>
    <scope>NUCLEOTIDE SEQUENCE [LARGE SCALE GENOMIC DNA]</scope>
    <source>
        <strain evidence="1">CCMSSC00406</strain>
    </source>
</reference>
<dbReference type="Proteomes" id="UP000824881">
    <property type="component" value="Unassembled WGS sequence"/>
</dbReference>
<comment type="caution">
    <text evidence="1">The sequence shown here is derived from an EMBL/GenBank/DDBJ whole genome shotgun (WGS) entry which is preliminary data.</text>
</comment>
<proteinExistence type="predicted"/>
<organism evidence="1 2">
    <name type="scientific">Pleurotus cornucopiae</name>
    <name type="common">Cornucopia mushroom</name>
    <dbReference type="NCBI Taxonomy" id="5321"/>
    <lineage>
        <taxon>Eukaryota</taxon>
        <taxon>Fungi</taxon>
        <taxon>Dikarya</taxon>
        <taxon>Basidiomycota</taxon>
        <taxon>Agaricomycotina</taxon>
        <taxon>Agaricomycetes</taxon>
        <taxon>Agaricomycetidae</taxon>
        <taxon>Agaricales</taxon>
        <taxon>Pleurotineae</taxon>
        <taxon>Pleurotaceae</taxon>
        <taxon>Pleurotus</taxon>
    </lineage>
</organism>